<proteinExistence type="predicted"/>
<sequence>MSQNRKQRRAAAAAVKRDQEPNNFEIPLARPPTGSHNTKKQNGEKTLLELAAERQAGFATPRVTTNKSTKKGERKNGSSDEAKLFDMDATETQFIQISPDGEVSQFTPEDPTTQKDGKEEEEEGNGELPPIIDTLLLSMPLTTLHFTLAFLAAHQYAQTIHFKELAYESMAIAFPVLTFCIHVAHGHVLTLTRKKPSPKKSRVRADSVWDLIFGKPSLKAFFFLALAIFLGGFLIKLTNEEGYYAVMKRAPSIGTMWVWCVLEMAPGVAVVGVLVPLGWGVGYMGYQIA</sequence>
<comment type="caution">
    <text evidence="4">The sequence shown here is derived from an EMBL/GenBank/DDBJ whole genome shotgun (WGS) entry which is preliminary data.</text>
</comment>
<evidence type="ECO:0000256" key="2">
    <source>
        <dbReference type="SAM" id="Phobius"/>
    </source>
</evidence>
<feature type="transmembrane region" description="Helical" evidence="2">
    <location>
        <begin position="220"/>
        <end position="236"/>
    </location>
</feature>
<keyword evidence="2" id="KW-0472">Membrane</keyword>
<dbReference type="AlphaFoldDB" id="A0AAD4KPI4"/>
<keyword evidence="2" id="KW-0812">Transmembrane</keyword>
<feature type="region of interest" description="Disordered" evidence="1">
    <location>
        <begin position="1"/>
        <end position="83"/>
    </location>
</feature>
<evidence type="ECO:0000259" key="3">
    <source>
        <dbReference type="Pfam" id="PF24841"/>
    </source>
</evidence>
<accession>A0AAD4KPI4</accession>
<keyword evidence="5" id="KW-1185">Reference proteome</keyword>
<evidence type="ECO:0000256" key="1">
    <source>
        <dbReference type="SAM" id="MobiDB-lite"/>
    </source>
</evidence>
<dbReference type="GeneID" id="70246618"/>
<dbReference type="InterPro" id="IPR056136">
    <property type="entry name" value="DUF7719"/>
</dbReference>
<reference evidence="4" key="1">
    <citation type="submission" date="2021-12" db="EMBL/GenBank/DDBJ databases">
        <title>Convergent genome expansion in fungi linked to evolution of root-endophyte symbiosis.</title>
        <authorList>
            <consortium name="DOE Joint Genome Institute"/>
            <person name="Ke Y.-H."/>
            <person name="Bonito G."/>
            <person name="Liao H.-L."/>
            <person name="Looney B."/>
            <person name="Rojas-Flechas A."/>
            <person name="Nash J."/>
            <person name="Hameed K."/>
            <person name="Schadt C."/>
            <person name="Martin F."/>
            <person name="Crous P.W."/>
            <person name="Miettinen O."/>
            <person name="Magnuson J.K."/>
            <person name="Labbe J."/>
            <person name="Jacobson D."/>
            <person name="Doktycz M.J."/>
            <person name="Veneault-Fourrey C."/>
            <person name="Kuo A."/>
            <person name="Mondo S."/>
            <person name="Calhoun S."/>
            <person name="Riley R."/>
            <person name="Ohm R."/>
            <person name="LaButti K."/>
            <person name="Andreopoulos B."/>
            <person name="Pangilinan J."/>
            <person name="Nolan M."/>
            <person name="Tritt A."/>
            <person name="Clum A."/>
            <person name="Lipzen A."/>
            <person name="Daum C."/>
            <person name="Barry K."/>
            <person name="Grigoriev I.V."/>
            <person name="Vilgalys R."/>
        </authorList>
    </citation>
    <scope>NUCLEOTIDE SEQUENCE</scope>
    <source>
        <strain evidence="4">PMI_201</strain>
    </source>
</reference>
<feature type="transmembrane region" description="Helical" evidence="2">
    <location>
        <begin position="169"/>
        <end position="192"/>
    </location>
</feature>
<dbReference type="RefSeq" id="XP_046071121.1">
    <property type="nucleotide sequence ID" value="XM_046216331.1"/>
</dbReference>
<keyword evidence="2" id="KW-1133">Transmembrane helix</keyword>
<feature type="transmembrane region" description="Helical" evidence="2">
    <location>
        <begin position="256"/>
        <end position="279"/>
    </location>
</feature>
<feature type="domain" description="DUF7719" evidence="3">
    <location>
        <begin position="221"/>
        <end position="288"/>
    </location>
</feature>
<protein>
    <recommendedName>
        <fullName evidence="3">DUF7719 domain-containing protein</fullName>
    </recommendedName>
</protein>
<feature type="region of interest" description="Disordered" evidence="1">
    <location>
        <begin position="97"/>
        <end position="127"/>
    </location>
</feature>
<evidence type="ECO:0000313" key="4">
    <source>
        <dbReference type="EMBL" id="KAH8696183.1"/>
    </source>
</evidence>
<name>A0AAD4KPI4_9EURO</name>
<dbReference type="PANTHER" id="PTHR37846">
    <property type="entry name" value="YALI0B21296P"/>
    <property type="match status" value="1"/>
</dbReference>
<feature type="transmembrane region" description="Helical" evidence="2">
    <location>
        <begin position="135"/>
        <end position="157"/>
    </location>
</feature>
<dbReference type="Proteomes" id="UP001201262">
    <property type="component" value="Unassembled WGS sequence"/>
</dbReference>
<organism evidence="4 5">
    <name type="scientific">Talaromyces proteolyticus</name>
    <dbReference type="NCBI Taxonomy" id="1131652"/>
    <lineage>
        <taxon>Eukaryota</taxon>
        <taxon>Fungi</taxon>
        <taxon>Dikarya</taxon>
        <taxon>Ascomycota</taxon>
        <taxon>Pezizomycotina</taxon>
        <taxon>Eurotiomycetes</taxon>
        <taxon>Eurotiomycetidae</taxon>
        <taxon>Eurotiales</taxon>
        <taxon>Trichocomaceae</taxon>
        <taxon>Talaromyces</taxon>
        <taxon>Talaromyces sect. Bacilispori</taxon>
    </lineage>
</organism>
<evidence type="ECO:0000313" key="5">
    <source>
        <dbReference type="Proteomes" id="UP001201262"/>
    </source>
</evidence>
<dbReference type="PANTHER" id="PTHR37846:SF1">
    <property type="entry name" value="DEACETYLASE-LIKE PROTEIN"/>
    <property type="match status" value="1"/>
</dbReference>
<dbReference type="EMBL" id="JAJTJA010000007">
    <property type="protein sequence ID" value="KAH8696183.1"/>
    <property type="molecule type" value="Genomic_DNA"/>
</dbReference>
<feature type="compositionally biased region" description="Basic and acidic residues" evidence="1">
    <location>
        <begin position="70"/>
        <end position="83"/>
    </location>
</feature>
<gene>
    <name evidence="4" type="ORF">BGW36DRAFT_380392</name>
</gene>
<dbReference type="Pfam" id="PF24841">
    <property type="entry name" value="DUF7719"/>
    <property type="match status" value="1"/>
</dbReference>